<proteinExistence type="predicted"/>
<feature type="transmembrane region" description="Helical" evidence="5">
    <location>
        <begin position="294"/>
        <end position="312"/>
    </location>
</feature>
<feature type="transmembrane region" description="Helical" evidence="5">
    <location>
        <begin position="50"/>
        <end position="69"/>
    </location>
</feature>
<organism evidence="6 7">
    <name type="scientific">Flavobacterium calami</name>
    <dbReference type="NCBI Taxonomy" id="3139144"/>
    <lineage>
        <taxon>Bacteria</taxon>
        <taxon>Pseudomonadati</taxon>
        <taxon>Bacteroidota</taxon>
        <taxon>Flavobacteriia</taxon>
        <taxon>Flavobacteriales</taxon>
        <taxon>Flavobacteriaceae</taxon>
        <taxon>Flavobacterium</taxon>
    </lineage>
</organism>
<feature type="transmembrane region" description="Helical" evidence="5">
    <location>
        <begin position="218"/>
        <end position="236"/>
    </location>
</feature>
<protein>
    <submittedName>
        <fullName evidence="6">Voltage-gated chloride channel family protein</fullName>
    </submittedName>
</protein>
<evidence type="ECO:0000256" key="5">
    <source>
        <dbReference type="SAM" id="Phobius"/>
    </source>
</evidence>
<dbReference type="RefSeq" id="WP_341693541.1">
    <property type="nucleotide sequence ID" value="NZ_JBBYHS010000013.1"/>
</dbReference>
<evidence type="ECO:0000256" key="2">
    <source>
        <dbReference type="ARBA" id="ARBA00022692"/>
    </source>
</evidence>
<dbReference type="PANTHER" id="PTHR43427:SF12">
    <property type="entry name" value="CHLORIDE TRANSPORTER"/>
    <property type="match status" value="1"/>
</dbReference>
<dbReference type="Gene3D" id="1.10.3080.10">
    <property type="entry name" value="Clc chloride channel"/>
    <property type="match status" value="1"/>
</dbReference>
<comment type="subcellular location">
    <subcellularLocation>
        <location evidence="1">Membrane</location>
        <topology evidence="1">Multi-pass membrane protein</topology>
    </subcellularLocation>
</comment>
<evidence type="ECO:0000313" key="6">
    <source>
        <dbReference type="EMBL" id="MEL1254802.1"/>
    </source>
</evidence>
<keyword evidence="2 5" id="KW-0812">Transmembrane</keyword>
<accession>A0ABU9IRS0</accession>
<evidence type="ECO:0000256" key="3">
    <source>
        <dbReference type="ARBA" id="ARBA00022989"/>
    </source>
</evidence>
<feature type="transmembrane region" description="Helical" evidence="5">
    <location>
        <begin position="319"/>
        <end position="351"/>
    </location>
</feature>
<sequence>MTFQNPKQLLLSIPKWILICTLIGLLSGSASAFFLVSLEWVTQFRIHYNWIVWLLPFGGFLVGLIYYYWGESVTKGNNLLLEEYENPQKTIPFKMAPLVLLGTLLTHLFGGSAGREGTAVQMGGAIADQFTIFFRLNNSERKILIILGISAGFASVFGTPLAGAIFALEVLYFSKINFKSVILSFLTAYIAYFTVEFWQVKHTQYNIPFVSEINFSSLFYTIILGILSGLAALLFARSTHFWSSLFSKNIKYPPLRPVIGGIVLAIAIAGFGFTKFSGLGVPVIVDSFSTPNEWYDFLLKILFTGFTLGAGFKGGEVTPLFFVGATLGSALSLVIPMPIALLAGIGFVAVFSGATHTPIACTIMGIELFGLQPGIFIAIACTVAYFSSGSVGIYKSQIVKGPKYKLYQKINFKTKNSEFQNF</sequence>
<gene>
    <name evidence="6" type="ORF">AAEO57_13510</name>
</gene>
<feature type="transmembrane region" description="Helical" evidence="5">
    <location>
        <begin position="143"/>
        <end position="168"/>
    </location>
</feature>
<comment type="caution">
    <text evidence="6">The sequence shown here is derived from an EMBL/GenBank/DDBJ whole genome shotgun (WGS) entry which is preliminary data.</text>
</comment>
<dbReference type="InterPro" id="IPR014743">
    <property type="entry name" value="Cl-channel_core"/>
</dbReference>
<evidence type="ECO:0000256" key="4">
    <source>
        <dbReference type="ARBA" id="ARBA00023136"/>
    </source>
</evidence>
<dbReference type="SUPFAM" id="SSF81340">
    <property type="entry name" value="Clc chloride channel"/>
    <property type="match status" value="1"/>
</dbReference>
<dbReference type="Pfam" id="PF00654">
    <property type="entry name" value="Voltage_CLC"/>
    <property type="match status" value="1"/>
</dbReference>
<keyword evidence="4 5" id="KW-0472">Membrane</keyword>
<dbReference type="InterPro" id="IPR050368">
    <property type="entry name" value="ClC-type_chloride_channel"/>
</dbReference>
<dbReference type="CDD" id="cd03682">
    <property type="entry name" value="ClC_sycA_like"/>
    <property type="match status" value="1"/>
</dbReference>
<keyword evidence="3 5" id="KW-1133">Transmembrane helix</keyword>
<evidence type="ECO:0000256" key="1">
    <source>
        <dbReference type="ARBA" id="ARBA00004141"/>
    </source>
</evidence>
<feature type="transmembrane region" description="Helical" evidence="5">
    <location>
        <begin position="16"/>
        <end position="38"/>
    </location>
</feature>
<feature type="transmembrane region" description="Helical" evidence="5">
    <location>
        <begin position="180"/>
        <end position="198"/>
    </location>
</feature>
<dbReference type="Proteomes" id="UP001485226">
    <property type="component" value="Unassembled WGS sequence"/>
</dbReference>
<dbReference type="InterPro" id="IPR001807">
    <property type="entry name" value="ClC"/>
</dbReference>
<dbReference type="EMBL" id="JBBYHS010000013">
    <property type="protein sequence ID" value="MEL1254802.1"/>
    <property type="molecule type" value="Genomic_DNA"/>
</dbReference>
<evidence type="ECO:0000313" key="7">
    <source>
        <dbReference type="Proteomes" id="UP001485226"/>
    </source>
</evidence>
<feature type="transmembrane region" description="Helical" evidence="5">
    <location>
        <begin position="257"/>
        <end position="274"/>
    </location>
</feature>
<feature type="transmembrane region" description="Helical" evidence="5">
    <location>
        <begin position="371"/>
        <end position="394"/>
    </location>
</feature>
<reference evidence="6 7" key="1">
    <citation type="submission" date="2024-04" db="EMBL/GenBank/DDBJ databases">
        <title>Flavobacterium sp. DGU38 16S ribosomal RNA gene Genome sequencing and assembly.</title>
        <authorList>
            <person name="Park S."/>
        </authorList>
    </citation>
    <scope>NUCLEOTIDE SEQUENCE [LARGE SCALE GENOMIC DNA]</scope>
    <source>
        <strain evidence="6 7">DGU38</strain>
    </source>
</reference>
<name>A0ABU9IRS0_9FLAO</name>
<keyword evidence="7" id="KW-1185">Reference proteome</keyword>
<dbReference type="PANTHER" id="PTHR43427">
    <property type="entry name" value="CHLORIDE CHANNEL PROTEIN CLC-E"/>
    <property type="match status" value="1"/>
</dbReference>
<dbReference type="PRINTS" id="PR00762">
    <property type="entry name" value="CLCHANNEL"/>
</dbReference>